<evidence type="ECO:0000313" key="2">
    <source>
        <dbReference type="Proteomes" id="UP000814140"/>
    </source>
</evidence>
<gene>
    <name evidence="1" type="ORF">BV25DRAFT_1898814</name>
</gene>
<sequence length="533" mass="58596">MGQWTSPPTRRELSLLLFCVTIFIIAYNADASLRLVGLDASVLPFSSYKPAPIGPDGRRLAPYRDKLEAEIFGEWDWEEGRVAGAKTAEAARLMGKKGKGDVYVHGEGVTGREAMWLQGVGEGKYGLEEGMGTTNVNDDFVRWGEDVPRTTLVQHIPGFTILDNVLFAFGTFFLVTDDPSSMPDVSSVASSIVNHTEPPRDIDWQVLPHSNALNKLGPYGGRIHGVTFMSYDTPAATDSHTLLSLQRLYSTIDPTSAPHRLLFSSIPTFSDRKPEPDDDTIVRQRSSLGIHPYLLKSAYPSLAGPLFSEDFDDFVGMGAPMVLDRLVVADRGAARRHGAATLPPWAPPFSDLHAPTAWFEPVRHNLAGYFGVQEEGARRHGYEVTYLAQQAGLGGAKLRDADHQALLDALKRLRGEGVTVHIINESTGWTERMRAILRSTMVLGVYGEHLSDSVFMKPSPHAMLIELFPSGAFTRDWEIVVRSMGIRYVGFQGEQKFTSEALPAVSNPSSLQDIHIDAKAIVAAINDELARRV</sequence>
<evidence type="ECO:0000313" key="1">
    <source>
        <dbReference type="EMBL" id="KAI0064387.1"/>
    </source>
</evidence>
<keyword evidence="2" id="KW-1185">Reference proteome</keyword>
<organism evidence="1 2">
    <name type="scientific">Artomyces pyxidatus</name>
    <dbReference type="NCBI Taxonomy" id="48021"/>
    <lineage>
        <taxon>Eukaryota</taxon>
        <taxon>Fungi</taxon>
        <taxon>Dikarya</taxon>
        <taxon>Basidiomycota</taxon>
        <taxon>Agaricomycotina</taxon>
        <taxon>Agaricomycetes</taxon>
        <taxon>Russulales</taxon>
        <taxon>Auriscalpiaceae</taxon>
        <taxon>Artomyces</taxon>
    </lineage>
</organism>
<accession>A0ACB8T7C2</accession>
<dbReference type="Proteomes" id="UP000814140">
    <property type="component" value="Unassembled WGS sequence"/>
</dbReference>
<protein>
    <submittedName>
        <fullName evidence="1">Uncharacterized protein</fullName>
    </submittedName>
</protein>
<proteinExistence type="predicted"/>
<dbReference type="EMBL" id="MU277199">
    <property type="protein sequence ID" value="KAI0064387.1"/>
    <property type="molecule type" value="Genomic_DNA"/>
</dbReference>
<name>A0ACB8T7C2_9AGAM</name>
<reference evidence="1" key="1">
    <citation type="submission" date="2021-03" db="EMBL/GenBank/DDBJ databases">
        <authorList>
            <consortium name="DOE Joint Genome Institute"/>
            <person name="Ahrendt S."/>
            <person name="Looney B.P."/>
            <person name="Miyauchi S."/>
            <person name="Morin E."/>
            <person name="Drula E."/>
            <person name="Courty P.E."/>
            <person name="Chicoki N."/>
            <person name="Fauchery L."/>
            <person name="Kohler A."/>
            <person name="Kuo A."/>
            <person name="Labutti K."/>
            <person name="Pangilinan J."/>
            <person name="Lipzen A."/>
            <person name="Riley R."/>
            <person name="Andreopoulos W."/>
            <person name="He G."/>
            <person name="Johnson J."/>
            <person name="Barry K.W."/>
            <person name="Grigoriev I.V."/>
            <person name="Nagy L."/>
            <person name="Hibbett D."/>
            <person name="Henrissat B."/>
            <person name="Matheny P.B."/>
            <person name="Labbe J."/>
            <person name="Martin F."/>
        </authorList>
    </citation>
    <scope>NUCLEOTIDE SEQUENCE</scope>
    <source>
        <strain evidence="1">HHB10654</strain>
    </source>
</reference>
<comment type="caution">
    <text evidence="1">The sequence shown here is derived from an EMBL/GenBank/DDBJ whole genome shotgun (WGS) entry which is preliminary data.</text>
</comment>
<reference evidence="1" key="2">
    <citation type="journal article" date="2022" name="New Phytol.">
        <title>Evolutionary transition to the ectomycorrhizal habit in the genomes of a hyperdiverse lineage of mushroom-forming fungi.</title>
        <authorList>
            <person name="Looney B."/>
            <person name="Miyauchi S."/>
            <person name="Morin E."/>
            <person name="Drula E."/>
            <person name="Courty P.E."/>
            <person name="Kohler A."/>
            <person name="Kuo A."/>
            <person name="LaButti K."/>
            <person name="Pangilinan J."/>
            <person name="Lipzen A."/>
            <person name="Riley R."/>
            <person name="Andreopoulos W."/>
            <person name="He G."/>
            <person name="Johnson J."/>
            <person name="Nolan M."/>
            <person name="Tritt A."/>
            <person name="Barry K.W."/>
            <person name="Grigoriev I.V."/>
            <person name="Nagy L.G."/>
            <person name="Hibbett D."/>
            <person name="Henrissat B."/>
            <person name="Matheny P.B."/>
            <person name="Labbe J."/>
            <person name="Martin F.M."/>
        </authorList>
    </citation>
    <scope>NUCLEOTIDE SEQUENCE</scope>
    <source>
        <strain evidence="1">HHB10654</strain>
    </source>
</reference>